<organism evidence="1 2">
    <name type="scientific">Saccharolobus shibatae (strain ATCC 51178 / DSM 5389 / JCM 8931 / NBRC 15437 / B12)</name>
    <name type="common">Sulfolobus shibatae</name>
    <dbReference type="NCBI Taxonomy" id="523848"/>
    <lineage>
        <taxon>Archaea</taxon>
        <taxon>Thermoproteota</taxon>
        <taxon>Thermoprotei</taxon>
        <taxon>Sulfolobales</taxon>
        <taxon>Sulfolobaceae</taxon>
        <taxon>Saccharolobus</taxon>
    </lineage>
</organism>
<dbReference type="KEGG" id="sshi:J5U23_01386"/>
<protein>
    <submittedName>
        <fullName evidence="1">Uncharacterized protein</fullName>
    </submittedName>
</protein>
<evidence type="ECO:0000313" key="2">
    <source>
        <dbReference type="Proteomes" id="UP000694018"/>
    </source>
</evidence>
<dbReference type="AlphaFoldDB" id="A0A8F5GTM1"/>
<sequence length="93" mass="10969">MDFQLRVYKALEVYLIYSVIGMRMRSKSTSHIDGPVMTTTSWRIARLSHRLNESLRDRLVKRSTKAVNRSVNVIKYSIALILWERKLIPEFIT</sequence>
<accession>A0A8F5GTM1</accession>
<dbReference type="EMBL" id="CP077717">
    <property type="protein sequence ID" value="QXJ28517.1"/>
    <property type="molecule type" value="Genomic_DNA"/>
</dbReference>
<name>A0A8F5GTM1_SACSH</name>
<proteinExistence type="predicted"/>
<reference evidence="1" key="1">
    <citation type="journal article" date="2021" name="Environ. Microbiol.">
        <title>New insights into the diversity and evolution of the archaeal mobilome from three complete genomes of Saccharolobus shibatae.</title>
        <authorList>
            <person name="Medvedeva S."/>
            <person name="Brandt D."/>
            <person name="Cvirkaite-Krupovic V."/>
            <person name="Liu Y."/>
            <person name="Severinov K."/>
            <person name="Ishino S."/>
            <person name="Ishino Y."/>
            <person name="Prangishvili D."/>
            <person name="Kalinowski J."/>
            <person name="Krupovic M."/>
        </authorList>
    </citation>
    <scope>NUCLEOTIDE SEQUENCE</scope>
    <source>
        <strain evidence="1">B12</strain>
    </source>
</reference>
<gene>
    <name evidence="1" type="ORF">J5U23_01386</name>
</gene>
<dbReference type="Proteomes" id="UP000694018">
    <property type="component" value="Chromosome"/>
</dbReference>
<evidence type="ECO:0000313" key="1">
    <source>
        <dbReference type="EMBL" id="QXJ28517.1"/>
    </source>
</evidence>